<name>A0A8G0LBF4_9HYPO</name>
<gene>
    <name evidence="1" type="ORF">H0G86_005323</name>
</gene>
<proteinExistence type="predicted"/>
<dbReference type="PROSITE" id="PS51257">
    <property type="entry name" value="PROKAR_LIPOPROTEIN"/>
    <property type="match status" value="1"/>
</dbReference>
<accession>A0A8G0LBF4</accession>
<keyword evidence="2" id="KW-1185">Reference proteome</keyword>
<dbReference type="Proteomes" id="UP000826661">
    <property type="component" value="Chromosome III"/>
</dbReference>
<reference evidence="1 2" key="1">
    <citation type="journal article" date="2021" name="BMC Genomics">
        <title>Telomere-to-telomere genome assembly of asparaginase-producing Trichoderma simmonsii.</title>
        <authorList>
            <person name="Chung D."/>
            <person name="Kwon Y.M."/>
            <person name="Yang Y."/>
        </authorList>
    </citation>
    <scope>NUCLEOTIDE SEQUENCE [LARGE SCALE GENOMIC DNA]</scope>
    <source>
        <strain evidence="1 2">GH-Sj1</strain>
    </source>
</reference>
<dbReference type="AlphaFoldDB" id="A0A8G0LBF4"/>
<evidence type="ECO:0000313" key="2">
    <source>
        <dbReference type="Proteomes" id="UP000826661"/>
    </source>
</evidence>
<protein>
    <submittedName>
        <fullName evidence="1">Uncharacterized protein</fullName>
    </submittedName>
</protein>
<dbReference type="EMBL" id="CP075866">
    <property type="protein sequence ID" value="QYS98128.1"/>
    <property type="molecule type" value="Genomic_DNA"/>
</dbReference>
<sequence>MKKMENKNSTASSKGRVLLSVTWIQGVFAGSSCFLLTAFLYVLAGTELYYYVFYLSYYSKGSWIDGHTWSSPPVTTSTSTTTFPGILWQKARPYGANIWGLREVAALGHGMEVVN</sequence>
<organism evidence="1 2">
    <name type="scientific">Trichoderma simmonsii</name>
    <dbReference type="NCBI Taxonomy" id="1491479"/>
    <lineage>
        <taxon>Eukaryota</taxon>
        <taxon>Fungi</taxon>
        <taxon>Dikarya</taxon>
        <taxon>Ascomycota</taxon>
        <taxon>Pezizomycotina</taxon>
        <taxon>Sordariomycetes</taxon>
        <taxon>Hypocreomycetidae</taxon>
        <taxon>Hypocreales</taxon>
        <taxon>Hypocreaceae</taxon>
        <taxon>Trichoderma</taxon>
    </lineage>
</organism>
<evidence type="ECO:0000313" key="1">
    <source>
        <dbReference type="EMBL" id="QYS98128.1"/>
    </source>
</evidence>